<feature type="region of interest" description="Disordered" evidence="1">
    <location>
        <begin position="348"/>
        <end position="369"/>
    </location>
</feature>
<name>A0A1H9EYP3_9EURY</name>
<proteinExistence type="predicted"/>
<dbReference type="Proteomes" id="UP000199114">
    <property type="component" value="Unassembled WGS sequence"/>
</dbReference>
<reference evidence="3" key="1">
    <citation type="submission" date="2016-10" db="EMBL/GenBank/DDBJ databases">
        <authorList>
            <person name="Varghese N."/>
            <person name="Submissions S."/>
        </authorList>
    </citation>
    <scope>NUCLEOTIDE SEQUENCE [LARGE SCALE GENOMIC DNA]</scope>
    <source>
        <strain evidence="3">DSM 25055</strain>
    </source>
</reference>
<sequence>MRRRELLATGAVIAIAGCSSEEASDDPDPEDEDETKDLETSNESENESDGPEPDTRNETDTDNPVDEQTDDEEKEPEDDPGPTDEELAQEHIDAAQDAFASAIDQVNDQGDGGLEALDTTYPSLGTSQAEGALEDAHAELEATVEYDVSKEQDTVIADLQMAIDTLELVFGYQPRVYDAYSAATDLLDNVENRNLDAVEENAPGVASTATDLRENLKSNANVRPTPTVDAIGGSALISVIETYVMDLSAIESIGTGAQPLVEAERDFWIALELYENGENRRDEFQSAEESYNAVVSALERVEDTAHLADRSETVVSYSASLAEAADAFDAATASRMIGDTDDAAEYEKEGNDAIDEADSAGLYDTDSLR</sequence>
<dbReference type="AlphaFoldDB" id="A0A1H9EYP3"/>
<keyword evidence="3" id="KW-1185">Reference proteome</keyword>
<protein>
    <submittedName>
        <fullName evidence="2">Uncharacterized protein</fullName>
    </submittedName>
</protein>
<dbReference type="RefSeq" id="WP_139210831.1">
    <property type="nucleotide sequence ID" value="NZ_FOFD01000002.1"/>
</dbReference>
<organism evidence="2 3">
    <name type="scientific">Natrinema salaciae</name>
    <dbReference type="NCBI Taxonomy" id="1186196"/>
    <lineage>
        <taxon>Archaea</taxon>
        <taxon>Methanobacteriati</taxon>
        <taxon>Methanobacteriota</taxon>
        <taxon>Stenosarchaea group</taxon>
        <taxon>Halobacteria</taxon>
        <taxon>Halobacteriales</taxon>
        <taxon>Natrialbaceae</taxon>
        <taxon>Natrinema</taxon>
    </lineage>
</organism>
<feature type="compositionally biased region" description="Acidic residues" evidence="1">
    <location>
        <begin position="60"/>
        <end position="85"/>
    </location>
</feature>
<dbReference type="EMBL" id="FOFD01000002">
    <property type="protein sequence ID" value="SEQ30343.1"/>
    <property type="molecule type" value="Genomic_DNA"/>
</dbReference>
<evidence type="ECO:0000313" key="3">
    <source>
        <dbReference type="Proteomes" id="UP000199114"/>
    </source>
</evidence>
<accession>A0A1H9EYP3</accession>
<feature type="region of interest" description="Disordered" evidence="1">
    <location>
        <begin position="1"/>
        <end position="85"/>
    </location>
</feature>
<gene>
    <name evidence="2" type="ORF">SAMN04489841_1410</name>
</gene>
<dbReference type="PROSITE" id="PS51257">
    <property type="entry name" value="PROKAR_LIPOPROTEIN"/>
    <property type="match status" value="1"/>
</dbReference>
<feature type="compositionally biased region" description="Acidic residues" evidence="1">
    <location>
        <begin position="22"/>
        <end position="52"/>
    </location>
</feature>
<evidence type="ECO:0000256" key="1">
    <source>
        <dbReference type="SAM" id="MobiDB-lite"/>
    </source>
</evidence>
<evidence type="ECO:0000313" key="2">
    <source>
        <dbReference type="EMBL" id="SEQ30343.1"/>
    </source>
</evidence>